<name>A0A5E7V3T4_PSEFL</name>
<evidence type="ECO:0000256" key="1">
    <source>
        <dbReference type="SAM" id="MobiDB-lite"/>
    </source>
</evidence>
<feature type="compositionally biased region" description="Polar residues" evidence="1">
    <location>
        <begin position="11"/>
        <end position="32"/>
    </location>
</feature>
<dbReference type="RefSeq" id="WP_150787411.1">
    <property type="nucleotide sequence ID" value="NZ_CABVJF010000020.1"/>
</dbReference>
<dbReference type="Proteomes" id="UP000381378">
    <property type="component" value="Unassembled WGS sequence"/>
</dbReference>
<feature type="compositionally biased region" description="Basic and acidic residues" evidence="1">
    <location>
        <begin position="1"/>
        <end position="10"/>
    </location>
</feature>
<reference evidence="2 3" key="1">
    <citation type="submission" date="2019-09" db="EMBL/GenBank/DDBJ databases">
        <authorList>
            <person name="Chandra G."/>
            <person name="Truman W A."/>
        </authorList>
    </citation>
    <scope>NUCLEOTIDE SEQUENCE [LARGE SCALE GENOMIC DNA]</scope>
    <source>
        <strain evidence="2">PS928</strain>
    </source>
</reference>
<organism evidence="2 3">
    <name type="scientific">Pseudomonas fluorescens</name>
    <dbReference type="NCBI Taxonomy" id="294"/>
    <lineage>
        <taxon>Bacteria</taxon>
        <taxon>Pseudomonadati</taxon>
        <taxon>Pseudomonadota</taxon>
        <taxon>Gammaproteobacteria</taxon>
        <taxon>Pseudomonadales</taxon>
        <taxon>Pseudomonadaceae</taxon>
        <taxon>Pseudomonas</taxon>
    </lineage>
</organism>
<dbReference type="AlphaFoldDB" id="A0A5E7V3T4"/>
<evidence type="ECO:0000313" key="3">
    <source>
        <dbReference type="Proteomes" id="UP000381378"/>
    </source>
</evidence>
<accession>A0A5E7V3T4</accession>
<sequence length="213" mass="24360">MSSKDDRDNRSNQLNPNNSAYESSRGTQSSSYGDDDDSCTPPHAPDYRYITQRPITRKTGQYGVGVVNQQGQARFFTFTLEASREHLFHGTEQTVVTDLEIYFESFTDHLRRMFSQHFKGYPALFCLFDGTTSCLPWHVPLDLQNPGQMCGFLATCSKDVRKDAAPEKIIESLRTVLRPPFEDWGSFRVEARNVSTLKFTYEERCKTAIMSKP</sequence>
<dbReference type="OrthoDB" id="9256008at2"/>
<proteinExistence type="predicted"/>
<protein>
    <submittedName>
        <fullName evidence="2">Uncharacterized protein</fullName>
    </submittedName>
</protein>
<evidence type="ECO:0000313" key="2">
    <source>
        <dbReference type="EMBL" id="VVQ18617.1"/>
    </source>
</evidence>
<gene>
    <name evidence="2" type="ORF">PS928_04697</name>
</gene>
<dbReference type="EMBL" id="CABVJF010000020">
    <property type="protein sequence ID" value="VVQ18617.1"/>
    <property type="molecule type" value="Genomic_DNA"/>
</dbReference>
<feature type="region of interest" description="Disordered" evidence="1">
    <location>
        <begin position="1"/>
        <end position="49"/>
    </location>
</feature>